<name>A0A4Y2IZ38_ARAVE</name>
<proteinExistence type="predicted"/>
<organism evidence="1 2">
    <name type="scientific">Araneus ventricosus</name>
    <name type="common">Orbweaver spider</name>
    <name type="synonym">Epeira ventricosa</name>
    <dbReference type="NCBI Taxonomy" id="182803"/>
    <lineage>
        <taxon>Eukaryota</taxon>
        <taxon>Metazoa</taxon>
        <taxon>Ecdysozoa</taxon>
        <taxon>Arthropoda</taxon>
        <taxon>Chelicerata</taxon>
        <taxon>Arachnida</taxon>
        <taxon>Araneae</taxon>
        <taxon>Araneomorphae</taxon>
        <taxon>Entelegynae</taxon>
        <taxon>Araneoidea</taxon>
        <taxon>Araneidae</taxon>
        <taxon>Araneus</taxon>
    </lineage>
</organism>
<keyword evidence="2" id="KW-1185">Reference proteome</keyword>
<protein>
    <submittedName>
        <fullName evidence="1">Uncharacterized protein</fullName>
    </submittedName>
</protein>
<evidence type="ECO:0000313" key="2">
    <source>
        <dbReference type="Proteomes" id="UP000499080"/>
    </source>
</evidence>
<gene>
    <name evidence="1" type="ORF">AVEN_20473_1</name>
</gene>
<evidence type="ECO:0000313" key="1">
    <source>
        <dbReference type="EMBL" id="GBM82529.1"/>
    </source>
</evidence>
<reference evidence="1 2" key="1">
    <citation type="journal article" date="2019" name="Sci. Rep.">
        <title>Orb-weaving spider Araneus ventricosus genome elucidates the spidroin gene catalogue.</title>
        <authorList>
            <person name="Kono N."/>
            <person name="Nakamura H."/>
            <person name="Ohtoshi R."/>
            <person name="Moran D.A.P."/>
            <person name="Shinohara A."/>
            <person name="Yoshida Y."/>
            <person name="Fujiwara M."/>
            <person name="Mori M."/>
            <person name="Tomita M."/>
            <person name="Arakawa K."/>
        </authorList>
    </citation>
    <scope>NUCLEOTIDE SEQUENCE [LARGE SCALE GENOMIC DNA]</scope>
</reference>
<sequence>MQEDILQYWESEQRMISWKCRKEDLQFGKGNYTEDDSTLLGKVMPQRRILKMLGKGDAAKKTCLQHGEEGDAARRRRFRNVGKCWER</sequence>
<dbReference type="Proteomes" id="UP000499080">
    <property type="component" value="Unassembled WGS sequence"/>
</dbReference>
<dbReference type="EMBL" id="BGPR01108338">
    <property type="protein sequence ID" value="GBM82529.1"/>
    <property type="molecule type" value="Genomic_DNA"/>
</dbReference>
<comment type="caution">
    <text evidence="1">The sequence shown here is derived from an EMBL/GenBank/DDBJ whole genome shotgun (WGS) entry which is preliminary data.</text>
</comment>
<accession>A0A4Y2IZ38</accession>
<dbReference type="AlphaFoldDB" id="A0A4Y2IZ38"/>